<evidence type="ECO:0000256" key="4">
    <source>
        <dbReference type="PROSITE-ProRule" id="PRU00335"/>
    </source>
</evidence>
<feature type="compositionally biased region" description="Low complexity" evidence="5">
    <location>
        <begin position="31"/>
        <end position="40"/>
    </location>
</feature>
<feature type="compositionally biased region" description="Low complexity" evidence="5">
    <location>
        <begin position="49"/>
        <end position="63"/>
    </location>
</feature>
<dbReference type="InterPro" id="IPR036271">
    <property type="entry name" value="Tet_transcr_reg_TetR-rel_C_sf"/>
</dbReference>
<dbReference type="Pfam" id="PF13305">
    <property type="entry name" value="TetR_C_33"/>
    <property type="match status" value="1"/>
</dbReference>
<feature type="DNA-binding region" description="H-T-H motif" evidence="4">
    <location>
        <begin position="108"/>
        <end position="127"/>
    </location>
</feature>
<dbReference type="PANTHER" id="PTHR30055:SF220">
    <property type="entry name" value="TETR-FAMILY REGULATORY PROTEIN"/>
    <property type="match status" value="1"/>
</dbReference>
<dbReference type="InterPro" id="IPR001647">
    <property type="entry name" value="HTH_TetR"/>
</dbReference>
<dbReference type="PROSITE" id="PS50977">
    <property type="entry name" value="HTH_TETR_2"/>
    <property type="match status" value="1"/>
</dbReference>
<keyword evidence="8" id="KW-1185">Reference proteome</keyword>
<organism evidence="7 8">
    <name type="scientific">Pelomonas lactea</name>
    <dbReference type="NCBI Taxonomy" id="3299030"/>
    <lineage>
        <taxon>Bacteria</taxon>
        <taxon>Pseudomonadati</taxon>
        <taxon>Pseudomonadota</taxon>
        <taxon>Betaproteobacteria</taxon>
        <taxon>Burkholderiales</taxon>
        <taxon>Sphaerotilaceae</taxon>
        <taxon>Roseateles</taxon>
    </lineage>
</organism>
<dbReference type="SUPFAM" id="SSF48498">
    <property type="entry name" value="Tetracyclin repressor-like, C-terminal domain"/>
    <property type="match status" value="1"/>
</dbReference>
<evidence type="ECO:0000256" key="3">
    <source>
        <dbReference type="ARBA" id="ARBA00023163"/>
    </source>
</evidence>
<reference evidence="7 8" key="1">
    <citation type="submission" date="2024-08" db="EMBL/GenBank/DDBJ databases">
        <authorList>
            <person name="Lu H."/>
        </authorList>
    </citation>
    <scope>NUCLEOTIDE SEQUENCE [LARGE SCALE GENOMIC DNA]</scope>
    <source>
        <strain evidence="7 8">DXS20W</strain>
    </source>
</reference>
<dbReference type="PRINTS" id="PR00455">
    <property type="entry name" value="HTHTETR"/>
</dbReference>
<dbReference type="InterPro" id="IPR050109">
    <property type="entry name" value="HTH-type_TetR-like_transc_reg"/>
</dbReference>
<dbReference type="SUPFAM" id="SSF46689">
    <property type="entry name" value="Homeodomain-like"/>
    <property type="match status" value="1"/>
</dbReference>
<evidence type="ECO:0000313" key="7">
    <source>
        <dbReference type="EMBL" id="MFG6463390.1"/>
    </source>
</evidence>
<dbReference type="Gene3D" id="1.10.357.10">
    <property type="entry name" value="Tetracycline Repressor, domain 2"/>
    <property type="match status" value="1"/>
</dbReference>
<dbReference type="InterPro" id="IPR025996">
    <property type="entry name" value="MT1864/Rv1816-like_C"/>
</dbReference>
<keyword evidence="3" id="KW-0804">Transcription</keyword>
<protein>
    <submittedName>
        <fullName evidence="7">TetR/AcrR family transcriptional regulator</fullName>
    </submittedName>
</protein>
<keyword evidence="1" id="KW-0805">Transcription regulation</keyword>
<gene>
    <name evidence="7" type="ORF">ACG04Q_17585</name>
</gene>
<feature type="domain" description="HTH tetR-type" evidence="6">
    <location>
        <begin position="85"/>
        <end position="145"/>
    </location>
</feature>
<evidence type="ECO:0000259" key="6">
    <source>
        <dbReference type="PROSITE" id="PS50977"/>
    </source>
</evidence>
<accession>A0ABW7GN72</accession>
<keyword evidence="2 4" id="KW-0238">DNA-binding</keyword>
<proteinExistence type="predicted"/>
<feature type="region of interest" description="Disordered" evidence="5">
    <location>
        <begin position="1"/>
        <end position="80"/>
    </location>
</feature>
<evidence type="ECO:0000256" key="2">
    <source>
        <dbReference type="ARBA" id="ARBA00023125"/>
    </source>
</evidence>
<name>A0ABW7GN72_9BURK</name>
<evidence type="ECO:0000313" key="8">
    <source>
        <dbReference type="Proteomes" id="UP001606302"/>
    </source>
</evidence>
<dbReference type="EMBL" id="JBIGHX010000006">
    <property type="protein sequence ID" value="MFG6463390.1"/>
    <property type="molecule type" value="Genomic_DNA"/>
</dbReference>
<sequence>MTKPAVAREPAVSSKPARQRKPAAARKTDVAAAPGVSPLAPAAPPVEPPAASASLAAAASSTAPRPPAERPPRPRAKAAGRYHHGELREALLDAAEALLAQRGAAGLSLRDVARGAGVSHAAPYHHFAGLPELLAALAERSFQQLGAAMQAGVDAHPAAPRAQLLAIAAAYVEFARRRPARFRLMFGPVLASRRQHPGLDRAAEAAFRVLLDAATCFDAAAGPLLALTGWSLAHGVSHLSLDAAFDGLPLPGPVPDAAALVRAMSERVLPVQA</sequence>
<dbReference type="PANTHER" id="PTHR30055">
    <property type="entry name" value="HTH-TYPE TRANSCRIPTIONAL REGULATOR RUTR"/>
    <property type="match status" value="1"/>
</dbReference>
<dbReference type="InterPro" id="IPR009057">
    <property type="entry name" value="Homeodomain-like_sf"/>
</dbReference>
<dbReference type="Pfam" id="PF00440">
    <property type="entry name" value="TetR_N"/>
    <property type="match status" value="1"/>
</dbReference>
<comment type="caution">
    <text evidence="7">The sequence shown here is derived from an EMBL/GenBank/DDBJ whole genome shotgun (WGS) entry which is preliminary data.</text>
</comment>
<dbReference type="RefSeq" id="WP_394512402.1">
    <property type="nucleotide sequence ID" value="NZ_JBIGHX010000006.1"/>
</dbReference>
<evidence type="ECO:0000256" key="5">
    <source>
        <dbReference type="SAM" id="MobiDB-lite"/>
    </source>
</evidence>
<evidence type="ECO:0000256" key="1">
    <source>
        <dbReference type="ARBA" id="ARBA00023015"/>
    </source>
</evidence>
<dbReference type="Proteomes" id="UP001606302">
    <property type="component" value="Unassembled WGS sequence"/>
</dbReference>